<dbReference type="AlphaFoldDB" id="A0A918GYG0"/>
<dbReference type="RefSeq" id="WP_189200367.1">
    <property type="nucleotide sequence ID" value="NZ_BMQQ01000003.1"/>
</dbReference>
<dbReference type="Proteomes" id="UP000619486">
    <property type="component" value="Unassembled WGS sequence"/>
</dbReference>
<dbReference type="Gene3D" id="1.10.10.1320">
    <property type="entry name" value="Anti-sigma factor, zinc-finger domain"/>
    <property type="match status" value="1"/>
</dbReference>
<feature type="region of interest" description="Disordered" evidence="3">
    <location>
        <begin position="199"/>
        <end position="227"/>
    </location>
</feature>
<feature type="region of interest" description="Disordered" evidence="3">
    <location>
        <begin position="1"/>
        <end position="24"/>
    </location>
</feature>
<dbReference type="EMBL" id="BMQQ01000003">
    <property type="protein sequence ID" value="GGT21302.1"/>
    <property type="molecule type" value="Genomic_DNA"/>
</dbReference>
<proteinExistence type="predicted"/>
<protein>
    <recommendedName>
        <fullName evidence="7">Zinc-finger domain-containing protein</fullName>
    </recommendedName>
</protein>
<gene>
    <name evidence="5" type="ORF">GCM10014713_12780</name>
</gene>
<keyword evidence="1" id="KW-0805">Transcription regulation</keyword>
<evidence type="ECO:0008006" key="7">
    <source>
        <dbReference type="Google" id="ProtNLM"/>
    </source>
</evidence>
<reference evidence="5" key="2">
    <citation type="submission" date="2020-09" db="EMBL/GenBank/DDBJ databases">
        <authorList>
            <person name="Sun Q."/>
            <person name="Ohkuma M."/>
        </authorList>
    </citation>
    <scope>NUCLEOTIDE SEQUENCE</scope>
    <source>
        <strain evidence="5">JCM 3172</strain>
    </source>
</reference>
<sequence length="299" mass="30761">MTSTTDTTQHPDVSEISDLTEGLLSPSRTADVRRHLDGCPLCADVRTSLEEIRGLLGTLPGPVRMPAEIAGRIDAALAAEALLDATAPESSVDVSRETSTETPEPRPAPSIPAAPRPAGHPRAATGPGRPHRARRRRVAALSAVLGMAAVGVSVLLLQTTQGPGGSAGDTKTSVSAPDSLTFAGEKLSSRVDELLAADEAPATKESDRGSPFSAETGPDKSKLAKDPAVPPCIQAGIGRNDAALGIERGVYQGEQAYLVVLPHSTDSGQVQAYVVDATCVDTGGSGKAEVLVSHAYPRS</sequence>
<evidence type="ECO:0000256" key="3">
    <source>
        <dbReference type="SAM" id="MobiDB-lite"/>
    </source>
</evidence>
<feature type="compositionally biased region" description="Pro residues" evidence="3">
    <location>
        <begin position="105"/>
        <end position="115"/>
    </location>
</feature>
<keyword evidence="2" id="KW-0804">Transcription</keyword>
<keyword evidence="4" id="KW-1133">Transmembrane helix</keyword>
<name>A0A918GYG0_9ACTN</name>
<keyword evidence="4" id="KW-0472">Membrane</keyword>
<evidence type="ECO:0000313" key="6">
    <source>
        <dbReference type="Proteomes" id="UP000619486"/>
    </source>
</evidence>
<feature type="transmembrane region" description="Helical" evidence="4">
    <location>
        <begin position="138"/>
        <end position="157"/>
    </location>
</feature>
<reference evidence="5" key="1">
    <citation type="journal article" date="2014" name="Int. J. Syst. Evol. Microbiol.">
        <title>Complete genome sequence of Corynebacterium casei LMG S-19264T (=DSM 44701T), isolated from a smear-ripened cheese.</title>
        <authorList>
            <consortium name="US DOE Joint Genome Institute (JGI-PGF)"/>
            <person name="Walter F."/>
            <person name="Albersmeier A."/>
            <person name="Kalinowski J."/>
            <person name="Ruckert C."/>
        </authorList>
    </citation>
    <scope>NUCLEOTIDE SEQUENCE</scope>
    <source>
        <strain evidence="5">JCM 3172</strain>
    </source>
</reference>
<evidence type="ECO:0000313" key="5">
    <source>
        <dbReference type="EMBL" id="GGT21302.1"/>
    </source>
</evidence>
<evidence type="ECO:0000256" key="4">
    <source>
        <dbReference type="SAM" id="Phobius"/>
    </source>
</evidence>
<organism evidence="5 6">
    <name type="scientific">Streptomyces purpureus</name>
    <dbReference type="NCBI Taxonomy" id="1951"/>
    <lineage>
        <taxon>Bacteria</taxon>
        <taxon>Bacillati</taxon>
        <taxon>Actinomycetota</taxon>
        <taxon>Actinomycetes</taxon>
        <taxon>Kitasatosporales</taxon>
        <taxon>Streptomycetaceae</taxon>
        <taxon>Streptomyces</taxon>
    </lineage>
</organism>
<keyword evidence="6" id="KW-1185">Reference proteome</keyword>
<accession>A0A918GYG0</accession>
<evidence type="ECO:0000256" key="2">
    <source>
        <dbReference type="ARBA" id="ARBA00023163"/>
    </source>
</evidence>
<evidence type="ECO:0000256" key="1">
    <source>
        <dbReference type="ARBA" id="ARBA00023015"/>
    </source>
</evidence>
<keyword evidence="4" id="KW-0812">Transmembrane</keyword>
<feature type="region of interest" description="Disordered" evidence="3">
    <location>
        <begin position="87"/>
        <end position="137"/>
    </location>
</feature>
<feature type="compositionally biased region" description="Polar residues" evidence="3">
    <location>
        <begin position="1"/>
        <end position="11"/>
    </location>
</feature>
<comment type="caution">
    <text evidence="5">The sequence shown here is derived from an EMBL/GenBank/DDBJ whole genome shotgun (WGS) entry which is preliminary data.</text>
</comment>
<feature type="compositionally biased region" description="Low complexity" evidence="3">
    <location>
        <begin position="116"/>
        <end position="128"/>
    </location>
</feature>
<dbReference type="InterPro" id="IPR041916">
    <property type="entry name" value="Anti_sigma_zinc_sf"/>
</dbReference>